<reference evidence="2" key="2">
    <citation type="submission" date="2010-02" db="EMBL/GenBank/DDBJ databases">
        <title>Complete genome sequence of Marinobacter adhaerens type strain (HP15).</title>
        <authorList>
            <person name="Gaerdes A.A.M."/>
            <person name="Kaeppel E."/>
            <person name="Shezad A."/>
            <person name="Seebah S."/>
            <person name="Teeling H."/>
            <person name="Yarza P."/>
            <person name="Gloeckner F.O."/>
            <person name="Ullrich M.S."/>
        </authorList>
    </citation>
    <scope>NUCLEOTIDE SEQUENCE [LARGE SCALE GENOMIC DNA]</scope>
    <source>
        <strain evidence="2">DSM 23420 / HP15</strain>
        <plasmid evidence="2">Plasmid pHP-187</plasmid>
    </source>
</reference>
<evidence type="ECO:0000313" key="2">
    <source>
        <dbReference type="Proteomes" id="UP000007077"/>
    </source>
</evidence>
<proteinExistence type="predicted"/>
<dbReference type="Proteomes" id="UP000007077">
    <property type="component" value="Plasmid pHP-187"/>
</dbReference>
<accession>E4PSB6</accession>
<sequence length="46" mass="5241">MAKALIETSGEFIQEMTLAKQKAVPRGKWPDVLKVLIDLFCTKHRV</sequence>
<dbReference type="KEGG" id="mad:HP15_p187g154"/>
<geneLocation type="plasmid" evidence="1 2">
    <name>pHP-187</name>
</geneLocation>
<dbReference type="EMBL" id="CP001980">
    <property type="protein sequence ID" value="ADQ00151.1"/>
    <property type="molecule type" value="Genomic_DNA"/>
</dbReference>
<keyword evidence="1" id="KW-0614">Plasmid</keyword>
<reference evidence="1 2" key="1">
    <citation type="journal article" date="2010" name="Stand. Genomic Sci.">
        <title>Complete genome sequence of Marinobacter adhaerens type strain (HP15), a diatom-interacting marine microorganism.</title>
        <authorList>
            <person name="Gardes A."/>
            <person name="Kaeppel E."/>
            <person name="Shehzad A."/>
            <person name="Seebah S."/>
            <person name="Teeling H."/>
            <person name="Yarza P."/>
            <person name="Glockner F.O."/>
            <person name="Grossart H.P."/>
            <person name="Ullrich M.S."/>
        </authorList>
    </citation>
    <scope>NUCLEOTIDE SEQUENCE [LARGE SCALE GENOMIC DNA]</scope>
    <source>
        <strain evidence="2">DSM 23420 / HP15</strain>
        <plasmid evidence="2">Plasmid pHP-187</plasmid>
    </source>
</reference>
<dbReference type="AlphaFoldDB" id="E4PSB6"/>
<dbReference type="HOGENOM" id="CLU_3185560_0_0_6"/>
<name>E4PSB6_MARAH</name>
<organism evidence="1 2">
    <name type="scientific">Marinobacter adhaerens (strain DSM 23420 / HP15)</name>
    <dbReference type="NCBI Taxonomy" id="225937"/>
    <lineage>
        <taxon>Bacteria</taxon>
        <taxon>Pseudomonadati</taxon>
        <taxon>Pseudomonadota</taxon>
        <taxon>Gammaproteobacteria</taxon>
        <taxon>Pseudomonadales</taxon>
        <taxon>Marinobacteraceae</taxon>
        <taxon>Marinobacter</taxon>
    </lineage>
</organism>
<gene>
    <name evidence="1" type="ordered locus">HP15_p187g154</name>
</gene>
<protein>
    <submittedName>
        <fullName evidence="1">Uncharacterized protein</fullName>
    </submittedName>
</protein>
<evidence type="ECO:0000313" key="1">
    <source>
        <dbReference type="EMBL" id="ADQ00151.1"/>
    </source>
</evidence>